<sequence>MAYVGSLPLELIDTSIDFLHADTQSLCACSLVCHGWLPATRFHLFGFVEVYQSLRAAVSRRHCRHPANTLAFIELLESRNNTISPYIRGVTLDVAGENIPDTLISALYSARVRITKLVATVYRQNLAFLLRFSHMFPQITTLEVRVSQVLYHATDDYTRIYGGLLFAMAFPALQTLCFDAAFEANTGVPPSALVNPSLLHHIIFRHLRSLTLRVQDSEMVIRWLRSSGWRPRLRKLCVHIYHPNDDYCGSRSHLDALVEDVCDTLEDFTIVLDNGDVLPKIAN</sequence>
<evidence type="ECO:0000313" key="2">
    <source>
        <dbReference type="Proteomes" id="UP000807353"/>
    </source>
</evidence>
<dbReference type="AlphaFoldDB" id="A0A9P5YC83"/>
<comment type="caution">
    <text evidence="1">The sequence shown here is derived from an EMBL/GenBank/DDBJ whole genome shotgun (WGS) entry which is preliminary data.</text>
</comment>
<reference evidence="1" key="1">
    <citation type="submission" date="2020-11" db="EMBL/GenBank/DDBJ databases">
        <authorList>
            <consortium name="DOE Joint Genome Institute"/>
            <person name="Ahrendt S."/>
            <person name="Riley R."/>
            <person name="Andreopoulos W."/>
            <person name="Labutti K."/>
            <person name="Pangilinan J."/>
            <person name="Ruiz-Duenas F.J."/>
            <person name="Barrasa J.M."/>
            <person name="Sanchez-Garcia M."/>
            <person name="Camarero S."/>
            <person name="Miyauchi S."/>
            <person name="Serrano A."/>
            <person name="Linde D."/>
            <person name="Babiker R."/>
            <person name="Drula E."/>
            <person name="Ayuso-Fernandez I."/>
            <person name="Pacheco R."/>
            <person name="Padilla G."/>
            <person name="Ferreira P."/>
            <person name="Barriuso J."/>
            <person name="Kellner H."/>
            <person name="Castanera R."/>
            <person name="Alfaro M."/>
            <person name="Ramirez L."/>
            <person name="Pisabarro A.G."/>
            <person name="Kuo A."/>
            <person name="Tritt A."/>
            <person name="Lipzen A."/>
            <person name="He G."/>
            <person name="Yan M."/>
            <person name="Ng V."/>
            <person name="Cullen D."/>
            <person name="Martin F."/>
            <person name="Rosso M.-N."/>
            <person name="Henrissat B."/>
            <person name="Hibbett D."/>
            <person name="Martinez A.T."/>
            <person name="Grigoriev I.V."/>
        </authorList>
    </citation>
    <scope>NUCLEOTIDE SEQUENCE</scope>
    <source>
        <strain evidence="1">CBS 247.69</strain>
    </source>
</reference>
<gene>
    <name evidence="1" type="ORF">BDZ94DRAFT_1249060</name>
</gene>
<evidence type="ECO:0000313" key="1">
    <source>
        <dbReference type="EMBL" id="KAF9467313.1"/>
    </source>
</evidence>
<dbReference type="Proteomes" id="UP000807353">
    <property type="component" value="Unassembled WGS sequence"/>
</dbReference>
<evidence type="ECO:0008006" key="3">
    <source>
        <dbReference type="Google" id="ProtNLM"/>
    </source>
</evidence>
<dbReference type="EMBL" id="MU150237">
    <property type="protein sequence ID" value="KAF9467313.1"/>
    <property type="molecule type" value="Genomic_DNA"/>
</dbReference>
<name>A0A9P5YC83_9AGAR</name>
<keyword evidence="2" id="KW-1185">Reference proteome</keyword>
<proteinExistence type="predicted"/>
<accession>A0A9P5YC83</accession>
<protein>
    <recommendedName>
        <fullName evidence="3">F-box domain-containing protein</fullName>
    </recommendedName>
</protein>
<dbReference type="OrthoDB" id="2977329at2759"/>
<organism evidence="1 2">
    <name type="scientific">Collybia nuda</name>
    <dbReference type="NCBI Taxonomy" id="64659"/>
    <lineage>
        <taxon>Eukaryota</taxon>
        <taxon>Fungi</taxon>
        <taxon>Dikarya</taxon>
        <taxon>Basidiomycota</taxon>
        <taxon>Agaricomycotina</taxon>
        <taxon>Agaricomycetes</taxon>
        <taxon>Agaricomycetidae</taxon>
        <taxon>Agaricales</taxon>
        <taxon>Tricholomatineae</taxon>
        <taxon>Clitocybaceae</taxon>
        <taxon>Collybia</taxon>
    </lineage>
</organism>